<dbReference type="InterPro" id="IPR009543">
    <property type="entry name" value="VPS13_VAB"/>
</dbReference>
<accession>A0A8K0GV72</accession>
<evidence type="ECO:0000313" key="2">
    <source>
        <dbReference type="EMBL" id="KAF3438866.1"/>
    </source>
</evidence>
<reference evidence="2" key="1">
    <citation type="submission" date="2020-03" db="EMBL/GenBank/DDBJ databases">
        <title>A high-quality chromosome-level genome assembly of a woody plant with both climbing and erect habits, Rhamnella rubrinervis.</title>
        <authorList>
            <person name="Lu Z."/>
            <person name="Yang Y."/>
            <person name="Zhu X."/>
            <person name="Sun Y."/>
        </authorList>
    </citation>
    <scope>NUCLEOTIDE SEQUENCE</scope>
    <source>
        <strain evidence="2">BYM</strain>
        <tissue evidence="2">Leaf</tissue>
    </source>
</reference>
<evidence type="ECO:0000313" key="3">
    <source>
        <dbReference type="Proteomes" id="UP000796880"/>
    </source>
</evidence>
<gene>
    <name evidence="2" type="ORF">FNV43_RR17141</name>
</gene>
<protein>
    <recommendedName>
        <fullName evidence="1">Vacuolar protein sorting-associated protein 13 VPS13 adaptor binding domain-containing protein</fullName>
    </recommendedName>
</protein>
<dbReference type="OrthoDB" id="428159at2759"/>
<evidence type="ECO:0000259" key="1">
    <source>
        <dbReference type="Pfam" id="PF25036"/>
    </source>
</evidence>
<proteinExistence type="predicted"/>
<dbReference type="PANTHER" id="PTHR16166:SF130">
    <property type="entry name" value="PROTEIN SORTING-ASSOCIATED PROTEIN, PUTATIVE (DUF1162)-RELATED"/>
    <property type="match status" value="1"/>
</dbReference>
<dbReference type="GO" id="GO:0045053">
    <property type="term" value="P:protein retention in Golgi apparatus"/>
    <property type="evidence" value="ECO:0007669"/>
    <property type="project" value="TreeGrafter"/>
</dbReference>
<dbReference type="Pfam" id="PF25036">
    <property type="entry name" value="VPS13_VAB"/>
    <property type="match status" value="1"/>
</dbReference>
<keyword evidence="3" id="KW-1185">Reference proteome</keyword>
<organism evidence="2 3">
    <name type="scientific">Rhamnella rubrinervis</name>
    <dbReference type="NCBI Taxonomy" id="2594499"/>
    <lineage>
        <taxon>Eukaryota</taxon>
        <taxon>Viridiplantae</taxon>
        <taxon>Streptophyta</taxon>
        <taxon>Embryophyta</taxon>
        <taxon>Tracheophyta</taxon>
        <taxon>Spermatophyta</taxon>
        <taxon>Magnoliopsida</taxon>
        <taxon>eudicotyledons</taxon>
        <taxon>Gunneridae</taxon>
        <taxon>Pentapetalae</taxon>
        <taxon>rosids</taxon>
        <taxon>fabids</taxon>
        <taxon>Rosales</taxon>
        <taxon>Rhamnaceae</taxon>
        <taxon>rhamnoid group</taxon>
        <taxon>Rhamneae</taxon>
        <taxon>Rhamnella</taxon>
    </lineage>
</organism>
<dbReference type="Proteomes" id="UP000796880">
    <property type="component" value="Unassembled WGS sequence"/>
</dbReference>
<dbReference type="InterPro" id="IPR026847">
    <property type="entry name" value="VPS13"/>
</dbReference>
<comment type="caution">
    <text evidence="2">The sequence shown here is derived from an EMBL/GenBank/DDBJ whole genome shotgun (WGS) entry which is preliminary data.</text>
</comment>
<dbReference type="GO" id="GO:0006623">
    <property type="term" value="P:protein targeting to vacuole"/>
    <property type="evidence" value="ECO:0007669"/>
    <property type="project" value="TreeGrafter"/>
</dbReference>
<feature type="domain" description="Vacuolar protein sorting-associated protein 13 VPS13 adaptor binding" evidence="1">
    <location>
        <begin position="2065"/>
        <end position="2483"/>
    </location>
</feature>
<sequence>MFFDGLIQRRLAYLLQPWLREEPELEVKLGFINSHAVAKNLRFDTSVLSQLVDEDARLSFKEVTVEHLSLRFSNWSVPAFSFEVRGVHVILSVGELDERNSRRVPKSRDAVLKDMKKKLKVIDPEGSALHGYLEKIMVTVPSRKRLKTAFLNLILNQCQLQMQDINIQVQFSMLNDSCAYLLDLKKLNAESQYLSHGCLLRGIFCAPFLPLKESSYVINGNDFDVRFKREDQVKSILTSTDVSTCIKLKVLQLVDFSFRVPELSFSFSPADVSMLLAFGKVSSKESQHARSGRQLWELAASRIGQVSSAPRMTLQKAAVIVRLWLRYVNAYEFLLVLIGYSADHLLQKSASKMSQEKKFLSSVVHQWKMISVIEKELPVEHIAQARRIARYRAASNVRSSNVNELIVNPRFNFFLKFFVLLNCMWKVIYKFFHLVVFIPILFFWKIFAKEPNNECLEILCEDCDPQFCFILNVGRILVTISYTDEIQLPAIEKLESHAGIPCLDFVSFCLSFDALLLRYVEDFCEQSLIVSCGNMNVKSASFMGAPEMQSSLKKFPTSVRRHQKGSSNDLKTIMWSEPALVFPLSEPSNTNGEGACHQYLESFLGLMWLNWKRACLKFGKCEIQYSENPCFLCEMKSSLTCPGMENTNSGFWKCFLTLGKFNLALGCSSILSLSLLLRQIQHALSRNGDSGRSKIHSHSPRTIKYSPETSVECKYNSYASSLKMTLLRMLPEKHIQLGVFMAGLRINFSLGKDLNGGNKDTNHIASRENFYLACDMHNVEVAVWPASASDPASYLGPTGSDNAEPDCIRFKQPQRIDVHKSDGEKYFSQSRILLGSYFRVNGLNVYLGNSEENQQSQIFALKMITIQLSTLREYVHSFSKTVIDFSAALNGSSTGLTILAYMDEFYLIFQVLINLCSAISYVLSSFDSISTVPLEIMRQEFAIAESETIVEGPPSICNSTSILIEGTCTIKSADIILHKSRITDDVESSIKSFNALTRKKLAEPDLPDHGIWISIQQTSFNIFFLSKKKSIDISCEEGKLEIFTDISEVQCIIFRYRSQKGETTNHPLPRDWLLQSLNSLYEISLSSCRFTLSLLLPQSALSSGSLTDTSQGDKSCMDNISLTTDSESSSGQSSFVQEIRVASNILAPVLNHWLHVNVVLSLIYMGRHSVKNTLVGERDLNKLLSSLSVGGEFEEISWSIQGGLLFIETKALETFIRFFASYLHFLSNIISTVHSFDGNTEKEERDVDMTGLDIQCVKDYIQETLHTPPQAEREHKEAFILDVSQFSIVLLIEDEKGGVREFMLEVDIRLNFELANMRRKYVFDISRFSIRSQVLQESVGNGFQISQFSSVTSNDLSTIVISGDSASGLLYGNVIHPPDEPIEGPLKGSLSNNNAWVGSGSISGFDVTLSISEMKMILFTVSSFSDIFGETTRSELNKRPLSSNPESDSSVEAMVPNGSIVAIKDVHQHMYFAIDGEETKYSLVGAVHYSLVGERALFRVKYHSQRWWNSSILWFSLISLHAKNDSGEPLRLTYRPGSGFVDISSTVDSGGALWKTISCEPESYEGDIDWEPYNQSVKKTFYLVNKKNDCAVAFVDGVPEFVRKPGNPFKLKVFPDISKIHLQDNEFVGKRKTSGPDGMFPCIALSLNQISLTIVHELSDTEDVFPLLRGCIDDTQLIIQVLSTKTRVINTLRAVLYHFDSQKNSWRELLHPVEICLFYRSSFHIQGSEAVLQGVPIHIHCRTKEFNISLSELSLDILLFVIGKLNLAGPYSLKSSMVLANCCKVENRSGLNLLCNFFNKQSTKVPRNQSTTVFLRYLDTANQPPGVASVVSFQLASHGSFITSSLHLSRSSNTCLENTYSVTSRSYPGPFVVVDVSRESEEGLSIVVSPLVRIHNETGFSMELRFRRPQQKEDEFAPLTLKSGDIIDDTMTMFDAIHLSGGLKKALTSLSLGNFLLSFRPEITDGLINSKNSLSVEWSEDLKGEKAVRLSGIFDKLSYKVRKALFAKSMKCSFSTAQCTLKSEGAYVANVYFLIQSIGRDVPVVQPNKSGEELEYSNSMPALQAQKEIFLLPTVRVSNLLQSEIHVCLSETGLSSSIGFDNIGNQATISCGSTMDFYANPFIIYFTVTLIAHNSSCKPVNSGDWIKKLLKQKSDVHCLDIDLDFGGRSYFACLRLSRGHRGILEAAIFTPYALKNDTEFSLCFSAQNRKPLLRHEVENLGSAIPPELGLVLPPNSMGSWFLKSNKVRIKLLVDNACEALLDLDALSGLTEISLEIEEIFGFKSFTKLGVSTGPPLSKMVVPSQLVTLVPRYVVVNESEESIIVRQCYLQDDVTGKITINSKQKTTLMLWNGMSKRREFSLFEKLLTKHRKANDDALIHIQFCPNESEFGWSGPVCIASLGRFFLKFRKQQSELEKSTVDFATVHVVEEGSTLVLRFHRPPNIKLPYRIENCLCDVSLTFQQKDSSLLEVLGSESSIDYVWDDLTLPHKLIVQINGSHRLHEINLDKVRGWKPSNKLRQNMGLESHFPLYKRSEKQTTNFGELTGSEMVQVGYEVYADGPTRVLRFCEISKSHKRDTMFQSCEKIQLRVPLCTINLLERGKQDGNEKEPSVDTPIVAARMENVYVDSLFTDQQKYNQIKLQSLNLEQKWMGAPFAAMLRRHQLDNIESNECVLKIVLVLLSTSSDVIQIKYSSISLQPVDLNLDEETLMRVVPFWRTSLSDSDTESRQFYFDHFEIQPIKIFANFLPGESYSSYSSAQETLRSLLHSVIKVPPIKNMVVELNGVLVTHALITMCELLFRCARHYSWYTMRAIYIAKGSPLLPPDFVSIFDDLASSSLDVFFDPSRGTFKLLSKCIGGKGFSGTKRYFGDLEKSLKTAGSNVLFAAVTEISDSVLKGAEASGFNGMVSGFHHGILKLAMEPSLLGTALMEGGPDRKIKLDRSPGNDELYIEGYLQAMLDTFYRQEYLRVRVIDNEVYLKNLPPNSTLINEIIDHVKGFLVSKALLKGDPSTTSHSLRHLRGESEWRLGPTLLTLCEHLFVSFAIRMLRKQTNKFSASIKWKKDLEGDNGKAIFRAEEEQKKSGRTAGEEGNLNVMCNLLPYMNWFQGQICKPPMQQASPSINLTTHMFFILTLRILFSFTGVPSQKMAFIVSKAQPSLSEVESSVSQNHSKDGKDSVTHAGQVTSELHLRSSSKELNKDVVLRRFRHHKSLAKVRGALQSLVSCSEHAEYADSVHQHKWLDQNDYFLSP</sequence>
<dbReference type="PANTHER" id="PTHR16166">
    <property type="entry name" value="VACUOLAR PROTEIN SORTING-ASSOCIATED PROTEIN VPS13"/>
    <property type="match status" value="1"/>
</dbReference>
<name>A0A8K0GV72_9ROSA</name>
<dbReference type="EMBL" id="VOIH02000008">
    <property type="protein sequence ID" value="KAF3438866.1"/>
    <property type="molecule type" value="Genomic_DNA"/>
</dbReference>